<feature type="region of interest" description="Disordered" evidence="1">
    <location>
        <begin position="774"/>
        <end position="796"/>
    </location>
</feature>
<proteinExistence type="predicted"/>
<name>A0AAW0AD15_9AGAR</name>
<dbReference type="EMBL" id="JAWWNJ010000075">
    <property type="protein sequence ID" value="KAK7006739.1"/>
    <property type="molecule type" value="Genomic_DNA"/>
</dbReference>
<feature type="region of interest" description="Disordered" evidence="1">
    <location>
        <begin position="62"/>
        <end position="144"/>
    </location>
</feature>
<feature type="compositionally biased region" description="Pro residues" evidence="1">
    <location>
        <begin position="131"/>
        <end position="142"/>
    </location>
</feature>
<sequence length="827" mass="94334">MPPNVSAFSKALELSLMKRGYKLDFENTLRRRFGHALQWYTHLCNITQNTIDNLVRTARGIHLSSDPVPPTSESVPSDDVDDPGSPPSDTAQHTSSPPETLLITPAITGRKRARSIVSDDDNSDDESPSTPINPFPDPPPRARPSDYLIERCPLCFAGLKHDPSQAIDVANCGDGNFVQKHRKRKGCRDPPLSHPASYFVSESLADEMNDYKKQARVDEGEDGYDGVMKVPQSVLDECEASFKAADEKREKASTKYFDDTGLMALVCRHDRPLFVVNMRTAGEKQFYILLLIEMLFQHLPADIRPAFFTDHASSLDFFLATSIAFISVYQYFTHLATGGHASSSITPSNALDLGSRTVRVVNVSGKGSCLLFQFFSHHRIYTLDMQLRYNAESNFFGLVDWLVRRYHHMEEKRREAKAGLEKCGITVGVLRLQFKDQVATQTKPLQRRSKKRGVAAVETILESRRKAETLFKRLTSLEETLLDDNALPTARQYAEMNIDSTRSSYQTEKRRATQLEQKLGVNDATVLEKLQHGDYYTAKMDAVAYKDRLLARLKDRKFEFDPIERRARVSKSDNQRNEHVLDAIKRREPTISRLVKSYNDTCKKIANLINSKKAPVGVVAPREIPAKGIYELDIDDDIWQELGLTDDDYAPLWLRDENVRSGIRWMLQNDRCDEEQHRLLRERRHLQIWFAAEWQGVLDLIEFTDEGPIKYQFQRKREQLLKLYVLWQRPLSRIPIDTSDLPPWGPTDAEVLEYEHLAATPAISAHHSYIGEYDEEGEEADEMADEEDEEAEAADGEDLLHIIATVERADNYRNSGVVVDDEDDFFN</sequence>
<reference evidence="2 3" key="1">
    <citation type="journal article" date="2024" name="J Genomics">
        <title>Draft genome sequencing and assembly of Favolaschia claudopus CIRM-BRFM 2984 isolated from oak limbs.</title>
        <authorList>
            <person name="Navarro D."/>
            <person name="Drula E."/>
            <person name="Chaduli D."/>
            <person name="Cazenave R."/>
            <person name="Ahrendt S."/>
            <person name="Wang J."/>
            <person name="Lipzen A."/>
            <person name="Daum C."/>
            <person name="Barry K."/>
            <person name="Grigoriev I.V."/>
            <person name="Favel A."/>
            <person name="Rosso M.N."/>
            <person name="Martin F."/>
        </authorList>
    </citation>
    <scope>NUCLEOTIDE SEQUENCE [LARGE SCALE GENOMIC DNA]</scope>
    <source>
        <strain evidence="2 3">CIRM-BRFM 2984</strain>
    </source>
</reference>
<dbReference type="PANTHER" id="PTHR33096:SF1">
    <property type="entry name" value="CXC1-LIKE CYSTEINE CLUSTER ASSOCIATED WITH KDZ TRANSPOSASES DOMAIN-CONTAINING PROTEIN"/>
    <property type="match status" value="1"/>
</dbReference>
<dbReference type="InterPro" id="IPR040521">
    <property type="entry name" value="KDZ"/>
</dbReference>
<accession>A0AAW0AD15</accession>
<evidence type="ECO:0000313" key="2">
    <source>
        <dbReference type="EMBL" id="KAK7006739.1"/>
    </source>
</evidence>
<feature type="compositionally biased region" description="Acidic residues" evidence="1">
    <location>
        <begin position="118"/>
        <end position="127"/>
    </location>
</feature>
<dbReference type="Proteomes" id="UP001362999">
    <property type="component" value="Unassembled WGS sequence"/>
</dbReference>
<gene>
    <name evidence="2" type="ORF">R3P38DRAFT_3214096</name>
</gene>
<comment type="caution">
    <text evidence="2">The sequence shown here is derived from an EMBL/GenBank/DDBJ whole genome shotgun (WGS) entry which is preliminary data.</text>
</comment>
<evidence type="ECO:0000313" key="3">
    <source>
        <dbReference type="Proteomes" id="UP001362999"/>
    </source>
</evidence>
<evidence type="ECO:0000256" key="1">
    <source>
        <dbReference type="SAM" id="MobiDB-lite"/>
    </source>
</evidence>
<dbReference type="Pfam" id="PF18758">
    <property type="entry name" value="KDZ"/>
    <property type="match status" value="1"/>
</dbReference>
<dbReference type="AlphaFoldDB" id="A0AAW0AD15"/>
<protein>
    <submittedName>
        <fullName evidence="2">Uncharacterized protein</fullName>
    </submittedName>
</protein>
<keyword evidence="3" id="KW-1185">Reference proteome</keyword>
<dbReference type="PANTHER" id="PTHR33096">
    <property type="entry name" value="CXC2 DOMAIN-CONTAINING PROTEIN"/>
    <property type="match status" value="1"/>
</dbReference>
<organism evidence="2 3">
    <name type="scientific">Favolaschia claudopus</name>
    <dbReference type="NCBI Taxonomy" id="2862362"/>
    <lineage>
        <taxon>Eukaryota</taxon>
        <taxon>Fungi</taxon>
        <taxon>Dikarya</taxon>
        <taxon>Basidiomycota</taxon>
        <taxon>Agaricomycotina</taxon>
        <taxon>Agaricomycetes</taxon>
        <taxon>Agaricomycetidae</taxon>
        <taxon>Agaricales</taxon>
        <taxon>Marasmiineae</taxon>
        <taxon>Mycenaceae</taxon>
        <taxon>Favolaschia</taxon>
    </lineage>
</organism>